<keyword evidence="5 8" id="KW-0378">Hydrolase</keyword>
<dbReference type="PRINTS" id="PR01959">
    <property type="entry name" value="SBIMPHPHTASE"/>
</dbReference>
<name>A0A4R6LYT0_9FIRM</name>
<dbReference type="GO" id="GO:0046854">
    <property type="term" value="P:phosphatidylinositol phosphate biosynthetic process"/>
    <property type="evidence" value="ECO:0007669"/>
    <property type="project" value="InterPro"/>
</dbReference>
<dbReference type="PRINTS" id="PR00377">
    <property type="entry name" value="IMPHPHTASES"/>
</dbReference>
<dbReference type="InterPro" id="IPR020583">
    <property type="entry name" value="Inositol_monoP_metal-BS"/>
</dbReference>
<dbReference type="FunFam" id="3.30.540.10:FF:000003">
    <property type="entry name" value="Inositol-1-monophosphatase"/>
    <property type="match status" value="1"/>
</dbReference>
<dbReference type="EMBL" id="SNWX01000005">
    <property type="protein sequence ID" value="TDO93934.1"/>
    <property type="molecule type" value="Genomic_DNA"/>
</dbReference>
<evidence type="ECO:0000256" key="4">
    <source>
        <dbReference type="ARBA" id="ARBA00022723"/>
    </source>
</evidence>
<dbReference type="InterPro" id="IPR022337">
    <property type="entry name" value="Inositol_monophosphatase_SuhB"/>
</dbReference>
<dbReference type="InterPro" id="IPR020550">
    <property type="entry name" value="Inositol_monophosphatase_CS"/>
</dbReference>
<feature type="binding site" evidence="7">
    <location>
        <position position="86"/>
    </location>
    <ligand>
        <name>Mg(2+)</name>
        <dbReference type="ChEBI" id="CHEBI:18420"/>
        <label>1</label>
        <note>catalytic</note>
    </ligand>
</feature>
<keyword evidence="4 7" id="KW-0479">Metal-binding</keyword>
<dbReference type="InterPro" id="IPR000760">
    <property type="entry name" value="Inositol_monophosphatase-like"/>
</dbReference>
<evidence type="ECO:0000256" key="8">
    <source>
        <dbReference type="RuleBase" id="RU364068"/>
    </source>
</evidence>
<comment type="catalytic activity">
    <reaction evidence="1 8">
        <text>a myo-inositol phosphate + H2O = myo-inositol + phosphate</text>
        <dbReference type="Rhea" id="RHEA:24056"/>
        <dbReference type="ChEBI" id="CHEBI:15377"/>
        <dbReference type="ChEBI" id="CHEBI:17268"/>
        <dbReference type="ChEBI" id="CHEBI:43474"/>
        <dbReference type="ChEBI" id="CHEBI:84139"/>
        <dbReference type="EC" id="3.1.3.25"/>
    </reaction>
</comment>
<dbReference type="CDD" id="cd01639">
    <property type="entry name" value="IMPase"/>
    <property type="match status" value="1"/>
</dbReference>
<dbReference type="GO" id="GO:0006020">
    <property type="term" value="P:inositol metabolic process"/>
    <property type="evidence" value="ECO:0007669"/>
    <property type="project" value="TreeGrafter"/>
</dbReference>
<evidence type="ECO:0000313" key="9">
    <source>
        <dbReference type="EMBL" id="TDO93934.1"/>
    </source>
</evidence>
<sequence>MISLVDAAVLTKEWALNVGKMQKEKLKKESFKIDTKSTLTDLVTEIDLLSEDMIRAKIEKYYPEHNIMGEESDYSDKNSKYTWVIDPLDGTNNYASSYPIYCVSIALKYESEVVMGVIYIPELDEIYSAIKGKGAYKSGTVINISQKTALNSALVATGFPYDKKDSKIDNLAPFNKILKEIRGIRRSGSAAFDLVAVAGGRIDAFWEFKLKEWDYAAGELLVKEAGGEVYQTELEDEPLFIAGSRELAAELREIIESIYL</sequence>
<dbReference type="RefSeq" id="WP_133514427.1">
    <property type="nucleotide sequence ID" value="NZ_SNWX01000005.1"/>
</dbReference>
<evidence type="ECO:0000256" key="2">
    <source>
        <dbReference type="ARBA" id="ARBA00001946"/>
    </source>
</evidence>
<dbReference type="OrthoDB" id="9772456at2"/>
<feature type="binding site" evidence="7">
    <location>
        <position position="70"/>
    </location>
    <ligand>
        <name>Mg(2+)</name>
        <dbReference type="ChEBI" id="CHEBI:18420"/>
        <label>1</label>
        <note>catalytic</note>
    </ligand>
</feature>
<dbReference type="InterPro" id="IPR033942">
    <property type="entry name" value="IMPase"/>
</dbReference>
<dbReference type="GO" id="GO:0008934">
    <property type="term" value="F:inositol monophosphate 1-phosphatase activity"/>
    <property type="evidence" value="ECO:0007669"/>
    <property type="project" value="InterPro"/>
</dbReference>
<feature type="binding site" evidence="7">
    <location>
        <position position="89"/>
    </location>
    <ligand>
        <name>Mg(2+)</name>
        <dbReference type="ChEBI" id="CHEBI:18420"/>
        <label>1</label>
        <note>catalytic</note>
    </ligand>
</feature>
<dbReference type="GO" id="GO:0007165">
    <property type="term" value="P:signal transduction"/>
    <property type="evidence" value="ECO:0007669"/>
    <property type="project" value="TreeGrafter"/>
</dbReference>
<accession>A0A4R6LYT0</accession>
<evidence type="ECO:0000256" key="3">
    <source>
        <dbReference type="ARBA" id="ARBA00009759"/>
    </source>
</evidence>
<evidence type="ECO:0000313" key="10">
    <source>
        <dbReference type="Proteomes" id="UP000295064"/>
    </source>
</evidence>
<comment type="similarity">
    <text evidence="3 8">Belongs to the inositol monophosphatase superfamily.</text>
</comment>
<gene>
    <name evidence="9" type="ORF">DFR79_10586</name>
</gene>
<evidence type="ECO:0000256" key="1">
    <source>
        <dbReference type="ARBA" id="ARBA00001033"/>
    </source>
</evidence>
<dbReference type="Pfam" id="PF00459">
    <property type="entry name" value="Inositol_P"/>
    <property type="match status" value="1"/>
</dbReference>
<dbReference type="PANTHER" id="PTHR20854:SF4">
    <property type="entry name" value="INOSITOL-1-MONOPHOSPHATASE-RELATED"/>
    <property type="match status" value="1"/>
</dbReference>
<comment type="cofactor">
    <cofactor evidence="2 7 8">
        <name>Mg(2+)</name>
        <dbReference type="ChEBI" id="CHEBI:18420"/>
    </cofactor>
</comment>
<dbReference type="Gene3D" id="3.40.190.80">
    <property type="match status" value="1"/>
</dbReference>
<dbReference type="SUPFAM" id="SSF56655">
    <property type="entry name" value="Carbohydrate phosphatase"/>
    <property type="match status" value="1"/>
</dbReference>
<dbReference type="PROSITE" id="PS00630">
    <property type="entry name" value="IMP_2"/>
    <property type="match status" value="1"/>
</dbReference>
<reference evidence="9 10" key="1">
    <citation type="submission" date="2019-03" db="EMBL/GenBank/DDBJ databases">
        <title>Subsurface microbial communities from deep shales in Ohio and West Virginia, USA.</title>
        <authorList>
            <person name="Wrighton K."/>
        </authorList>
    </citation>
    <scope>NUCLEOTIDE SEQUENCE [LARGE SCALE GENOMIC DNA]</scope>
    <source>
        <strain evidence="9 10">MA284_T2</strain>
    </source>
</reference>
<evidence type="ECO:0000256" key="6">
    <source>
        <dbReference type="ARBA" id="ARBA00022842"/>
    </source>
</evidence>
<feature type="binding site" evidence="7">
    <location>
        <position position="214"/>
    </location>
    <ligand>
        <name>Mg(2+)</name>
        <dbReference type="ChEBI" id="CHEBI:18420"/>
        <label>1</label>
        <note>catalytic</note>
    </ligand>
</feature>
<dbReference type="AlphaFoldDB" id="A0A4R6LYT0"/>
<dbReference type="PROSITE" id="PS00629">
    <property type="entry name" value="IMP_1"/>
    <property type="match status" value="1"/>
</dbReference>
<dbReference type="PANTHER" id="PTHR20854">
    <property type="entry name" value="INOSITOL MONOPHOSPHATASE"/>
    <property type="match status" value="1"/>
</dbReference>
<evidence type="ECO:0000256" key="5">
    <source>
        <dbReference type="ARBA" id="ARBA00022801"/>
    </source>
</evidence>
<dbReference type="Gene3D" id="3.30.540.10">
    <property type="entry name" value="Fructose-1,6-Bisphosphatase, subunit A, domain 1"/>
    <property type="match status" value="1"/>
</dbReference>
<dbReference type="GO" id="GO:0046872">
    <property type="term" value="F:metal ion binding"/>
    <property type="evidence" value="ECO:0007669"/>
    <property type="project" value="UniProtKB-KW"/>
</dbReference>
<dbReference type="EC" id="3.1.3.25" evidence="8"/>
<protein>
    <recommendedName>
        <fullName evidence="8">Inositol-1-monophosphatase</fullName>
        <ecNumber evidence="8">3.1.3.25</ecNumber>
    </recommendedName>
</protein>
<evidence type="ECO:0000256" key="7">
    <source>
        <dbReference type="PIRSR" id="PIRSR600760-2"/>
    </source>
</evidence>
<feature type="binding site" evidence="7">
    <location>
        <position position="88"/>
    </location>
    <ligand>
        <name>Mg(2+)</name>
        <dbReference type="ChEBI" id="CHEBI:18420"/>
        <label>1</label>
        <note>catalytic</note>
    </ligand>
</feature>
<organism evidence="9 10">
    <name type="scientific">Halanaerobium saccharolyticum</name>
    <dbReference type="NCBI Taxonomy" id="43595"/>
    <lineage>
        <taxon>Bacteria</taxon>
        <taxon>Bacillati</taxon>
        <taxon>Bacillota</taxon>
        <taxon>Clostridia</taxon>
        <taxon>Halanaerobiales</taxon>
        <taxon>Halanaerobiaceae</taxon>
        <taxon>Halanaerobium</taxon>
    </lineage>
</organism>
<comment type="caution">
    <text evidence="9">The sequence shown here is derived from an EMBL/GenBank/DDBJ whole genome shotgun (WGS) entry which is preliminary data.</text>
</comment>
<dbReference type="Proteomes" id="UP000295064">
    <property type="component" value="Unassembled WGS sequence"/>
</dbReference>
<keyword evidence="6 7" id="KW-0460">Magnesium</keyword>
<proteinExistence type="inferred from homology"/>